<dbReference type="Proteomes" id="UP001165042">
    <property type="component" value="Unassembled WGS sequence"/>
</dbReference>
<feature type="transmembrane region" description="Helical" evidence="1">
    <location>
        <begin position="107"/>
        <end position="127"/>
    </location>
</feature>
<reference evidence="2" key="1">
    <citation type="submission" date="2023-02" db="EMBL/GenBank/DDBJ databases">
        <title>Actinokineospora globicatena NBRC 15670.</title>
        <authorList>
            <person name="Ichikawa N."/>
            <person name="Sato H."/>
            <person name="Tonouchi N."/>
        </authorList>
    </citation>
    <scope>NUCLEOTIDE SEQUENCE</scope>
    <source>
        <strain evidence="2">NBRC 15670</strain>
    </source>
</reference>
<keyword evidence="1" id="KW-0812">Transmembrane</keyword>
<evidence type="ECO:0000256" key="1">
    <source>
        <dbReference type="SAM" id="Phobius"/>
    </source>
</evidence>
<evidence type="ECO:0000313" key="3">
    <source>
        <dbReference type="Proteomes" id="UP001165042"/>
    </source>
</evidence>
<comment type="caution">
    <text evidence="2">The sequence shown here is derived from an EMBL/GenBank/DDBJ whole genome shotgun (WGS) entry which is preliminary data.</text>
</comment>
<sequence length="136" mass="14471">MDLPGAIITAVPLLTFVALFGIAVHRAIRRMPRSVRPWVAACVITTSLTVATYGWGAVHLYTPDIAETCATTYRIAWDARFGATSLLPLSRRCAAGVDLVPAYVNPALGGLAVAVVVSVGMVVWAWARLPGRAVRV</sequence>
<feature type="transmembrane region" description="Helical" evidence="1">
    <location>
        <begin position="37"/>
        <end position="55"/>
    </location>
</feature>
<feature type="transmembrane region" description="Helical" evidence="1">
    <location>
        <begin position="6"/>
        <end position="25"/>
    </location>
</feature>
<name>A0A9W6QIW6_9PSEU</name>
<protein>
    <submittedName>
        <fullName evidence="2">Uncharacterized protein</fullName>
    </submittedName>
</protein>
<gene>
    <name evidence="2" type="ORF">Aglo03_20840</name>
</gene>
<keyword evidence="1" id="KW-1133">Transmembrane helix</keyword>
<organism evidence="2 3">
    <name type="scientific">Actinokineospora globicatena</name>
    <dbReference type="NCBI Taxonomy" id="103729"/>
    <lineage>
        <taxon>Bacteria</taxon>
        <taxon>Bacillati</taxon>
        <taxon>Actinomycetota</taxon>
        <taxon>Actinomycetes</taxon>
        <taxon>Pseudonocardiales</taxon>
        <taxon>Pseudonocardiaceae</taxon>
        <taxon>Actinokineospora</taxon>
    </lineage>
</organism>
<dbReference type="EMBL" id="BSSD01000002">
    <property type="protein sequence ID" value="GLW91268.1"/>
    <property type="molecule type" value="Genomic_DNA"/>
</dbReference>
<evidence type="ECO:0000313" key="2">
    <source>
        <dbReference type="EMBL" id="GLW91268.1"/>
    </source>
</evidence>
<keyword evidence="1" id="KW-0472">Membrane</keyword>
<accession>A0A9W6QIW6</accession>
<dbReference type="RefSeq" id="WP_285609896.1">
    <property type="nucleotide sequence ID" value="NZ_BSSD01000002.1"/>
</dbReference>
<proteinExistence type="predicted"/>
<dbReference type="AlphaFoldDB" id="A0A9W6QIW6"/>
<keyword evidence="3" id="KW-1185">Reference proteome</keyword>